<dbReference type="Proteomes" id="UP000006860">
    <property type="component" value="Chromosome"/>
</dbReference>
<evidence type="ECO:0000259" key="2">
    <source>
        <dbReference type="Pfam" id="PF01321"/>
    </source>
</evidence>
<feature type="domain" description="Peptidase M24" evidence="1">
    <location>
        <begin position="176"/>
        <end position="379"/>
    </location>
</feature>
<accession>F0SQK0</accession>
<dbReference type="OrthoDB" id="9806388at2"/>
<dbReference type="KEGG" id="pbs:Plabr_0347"/>
<proteinExistence type="predicted"/>
<dbReference type="Pfam" id="PF01321">
    <property type="entry name" value="Creatinase_N"/>
    <property type="match status" value="1"/>
</dbReference>
<dbReference type="EMBL" id="CP002546">
    <property type="protein sequence ID" value="ADY57975.1"/>
    <property type="molecule type" value="Genomic_DNA"/>
</dbReference>
<dbReference type="STRING" id="756272.Plabr_0347"/>
<dbReference type="InterPro" id="IPR000994">
    <property type="entry name" value="Pept_M24"/>
</dbReference>
<dbReference type="PANTHER" id="PTHR46112">
    <property type="entry name" value="AMINOPEPTIDASE"/>
    <property type="match status" value="1"/>
</dbReference>
<dbReference type="PANTHER" id="PTHR46112:SF2">
    <property type="entry name" value="XAA-PRO AMINOPEPTIDASE P-RELATED"/>
    <property type="match status" value="1"/>
</dbReference>
<evidence type="ECO:0000259" key="1">
    <source>
        <dbReference type="Pfam" id="PF00557"/>
    </source>
</evidence>
<dbReference type="InterPro" id="IPR000587">
    <property type="entry name" value="Creatinase_N"/>
</dbReference>
<dbReference type="Gene3D" id="3.90.230.10">
    <property type="entry name" value="Creatinase/methionine aminopeptidase superfamily"/>
    <property type="match status" value="1"/>
</dbReference>
<feature type="domain" description="Creatinase N-terminal" evidence="2">
    <location>
        <begin position="21"/>
        <end position="135"/>
    </location>
</feature>
<organism evidence="3 4">
    <name type="scientific">Rubinisphaera brasiliensis (strain ATCC 49424 / DSM 5305 / JCM 21570 / IAM 15109 / NBRC 103401 / IFAM 1448)</name>
    <name type="common">Planctomyces brasiliensis</name>
    <dbReference type="NCBI Taxonomy" id="756272"/>
    <lineage>
        <taxon>Bacteria</taxon>
        <taxon>Pseudomonadati</taxon>
        <taxon>Planctomycetota</taxon>
        <taxon>Planctomycetia</taxon>
        <taxon>Planctomycetales</taxon>
        <taxon>Planctomycetaceae</taxon>
        <taxon>Rubinisphaera</taxon>
    </lineage>
</organism>
<keyword evidence="4" id="KW-1185">Reference proteome</keyword>
<sequence>MLTEAGCKQRRERLWNAVPDKVEWLLVADPRHVQYLSNFMVNPLSFSSGERALLLLERDRGATLLGDNFTLKSGADTAHVDEQVAAPWYDHKHSVINRDHALLNALKSVADRLYGHNGAVEAEWLPLGAWEVLAADHESHSTSQEAVDVKRRENAVDLGTVIRSLRRNKAADEIALMKVCMAAGEAGQKRAREIVKEGISEFEIYREVQQAAIAAAGRPGLVYGDFRACTPSSPKQGGMPTDYKLQNGDIFVLDYSVMLCGYRSDFTNAIAVGEPSEGQRELFAICQAAMKAGEEKLKAGAKCADVYKAVQQPFVDAGKEDAFPHHAGHGLGLGHPEAPILVPASEDTLEVGDVVTLEPGAYVEGVGGMRIEHNYLITESGYERLSNHEISLT</sequence>
<dbReference type="InterPro" id="IPR050659">
    <property type="entry name" value="Peptidase_M24B"/>
</dbReference>
<dbReference type="HOGENOM" id="CLU_017266_4_0_0"/>
<gene>
    <name evidence="3" type="ordered locus">Plabr_0347</name>
</gene>
<evidence type="ECO:0000313" key="4">
    <source>
        <dbReference type="Proteomes" id="UP000006860"/>
    </source>
</evidence>
<evidence type="ECO:0000313" key="3">
    <source>
        <dbReference type="EMBL" id="ADY57975.1"/>
    </source>
</evidence>
<dbReference type="SUPFAM" id="SSF55920">
    <property type="entry name" value="Creatinase/aminopeptidase"/>
    <property type="match status" value="1"/>
</dbReference>
<dbReference type="AlphaFoldDB" id="F0SQK0"/>
<protein>
    <submittedName>
        <fullName evidence="3">Peptidase M24</fullName>
    </submittedName>
</protein>
<dbReference type="CDD" id="cd01066">
    <property type="entry name" value="APP_MetAP"/>
    <property type="match status" value="1"/>
</dbReference>
<dbReference type="RefSeq" id="WP_013626719.1">
    <property type="nucleotide sequence ID" value="NC_015174.1"/>
</dbReference>
<reference evidence="4" key="1">
    <citation type="submission" date="2011-02" db="EMBL/GenBank/DDBJ databases">
        <title>The complete genome of Planctomyces brasiliensis DSM 5305.</title>
        <authorList>
            <person name="Lucas S."/>
            <person name="Copeland A."/>
            <person name="Lapidus A."/>
            <person name="Bruce D."/>
            <person name="Goodwin L."/>
            <person name="Pitluck S."/>
            <person name="Kyrpides N."/>
            <person name="Mavromatis K."/>
            <person name="Pagani I."/>
            <person name="Ivanova N."/>
            <person name="Ovchinnikova G."/>
            <person name="Lu M."/>
            <person name="Detter J.C."/>
            <person name="Han C."/>
            <person name="Land M."/>
            <person name="Hauser L."/>
            <person name="Markowitz V."/>
            <person name="Cheng J.-F."/>
            <person name="Hugenholtz P."/>
            <person name="Woyke T."/>
            <person name="Wu D."/>
            <person name="Tindall B."/>
            <person name="Pomrenke H.G."/>
            <person name="Brambilla E."/>
            <person name="Klenk H.-P."/>
            <person name="Eisen J.A."/>
        </authorList>
    </citation>
    <scope>NUCLEOTIDE SEQUENCE [LARGE SCALE GENOMIC DNA]</scope>
    <source>
        <strain evidence="4">ATCC 49424 / DSM 5305 / JCM 21570 / NBRC 103401 / IFAM 1448</strain>
    </source>
</reference>
<dbReference type="Pfam" id="PF00557">
    <property type="entry name" value="Peptidase_M24"/>
    <property type="match status" value="1"/>
</dbReference>
<name>F0SQK0_RUBBR</name>
<dbReference type="eggNOG" id="COG0006">
    <property type="taxonomic scope" value="Bacteria"/>
</dbReference>
<dbReference type="InterPro" id="IPR036005">
    <property type="entry name" value="Creatinase/aminopeptidase-like"/>
</dbReference>